<dbReference type="EMBL" id="JAHWGI010000014">
    <property type="protein sequence ID" value="KAK3907696.1"/>
    <property type="molecule type" value="Genomic_DNA"/>
</dbReference>
<feature type="compositionally biased region" description="Low complexity" evidence="4">
    <location>
        <begin position="72"/>
        <end position="95"/>
    </location>
</feature>
<gene>
    <name evidence="7" type="ORF">KUF71_018332</name>
</gene>
<evidence type="ECO:0000313" key="7">
    <source>
        <dbReference type="EMBL" id="KAK3907696.1"/>
    </source>
</evidence>
<protein>
    <submittedName>
        <fullName evidence="7">Diuretic hormone</fullName>
    </submittedName>
</protein>
<feature type="signal peptide" evidence="5">
    <location>
        <begin position="1"/>
        <end position="37"/>
    </location>
</feature>
<feature type="domain" description="Corticotropin-releasing factor" evidence="6">
    <location>
        <begin position="156"/>
        <end position="196"/>
    </location>
</feature>
<dbReference type="InterPro" id="IPR000187">
    <property type="entry name" value="CRF"/>
</dbReference>
<evidence type="ECO:0000256" key="3">
    <source>
        <dbReference type="ARBA" id="ARBA00022702"/>
    </source>
</evidence>
<accession>A0AAE1GRW5</accession>
<evidence type="ECO:0000256" key="4">
    <source>
        <dbReference type="SAM" id="MobiDB-lite"/>
    </source>
</evidence>
<proteinExistence type="predicted"/>
<dbReference type="GO" id="GO:0005179">
    <property type="term" value="F:hormone activity"/>
    <property type="evidence" value="ECO:0007669"/>
    <property type="project" value="UniProtKB-KW"/>
</dbReference>
<reference evidence="7" key="1">
    <citation type="submission" date="2021-07" db="EMBL/GenBank/DDBJ databases">
        <authorList>
            <person name="Catto M.A."/>
            <person name="Jacobson A."/>
            <person name="Kennedy G."/>
            <person name="Labadie P."/>
            <person name="Hunt B.G."/>
            <person name="Srinivasan R."/>
        </authorList>
    </citation>
    <scope>NUCLEOTIDE SEQUENCE</scope>
    <source>
        <strain evidence="7">PL_HMW_Pooled</strain>
        <tissue evidence="7">Head</tissue>
    </source>
</reference>
<evidence type="ECO:0000259" key="6">
    <source>
        <dbReference type="SMART" id="SM00039"/>
    </source>
</evidence>
<comment type="subcellular location">
    <subcellularLocation>
        <location evidence="1">Secreted</location>
    </subcellularLocation>
</comment>
<feature type="region of interest" description="Disordered" evidence="4">
    <location>
        <begin position="268"/>
        <end position="299"/>
    </location>
</feature>
<keyword evidence="3" id="KW-0372">Hormone</keyword>
<dbReference type="GO" id="GO:0005576">
    <property type="term" value="C:extracellular region"/>
    <property type="evidence" value="ECO:0007669"/>
    <property type="project" value="UniProtKB-SubCell"/>
</dbReference>
<dbReference type="AlphaFoldDB" id="A0AAE1GRW5"/>
<dbReference type="Proteomes" id="UP001219518">
    <property type="component" value="Unassembled WGS sequence"/>
</dbReference>
<evidence type="ECO:0000256" key="2">
    <source>
        <dbReference type="ARBA" id="ARBA00022525"/>
    </source>
</evidence>
<evidence type="ECO:0000313" key="8">
    <source>
        <dbReference type="Proteomes" id="UP001219518"/>
    </source>
</evidence>
<comment type="caution">
    <text evidence="7">The sequence shown here is derived from an EMBL/GenBank/DDBJ whole genome shotgun (WGS) entry which is preliminary data.</text>
</comment>
<feature type="region of interest" description="Disordered" evidence="4">
    <location>
        <begin position="72"/>
        <end position="96"/>
    </location>
</feature>
<keyword evidence="5" id="KW-0732">Signal</keyword>
<keyword evidence="2" id="KW-0964">Secreted</keyword>
<organism evidence="7 8">
    <name type="scientific">Frankliniella fusca</name>
    <dbReference type="NCBI Taxonomy" id="407009"/>
    <lineage>
        <taxon>Eukaryota</taxon>
        <taxon>Metazoa</taxon>
        <taxon>Ecdysozoa</taxon>
        <taxon>Arthropoda</taxon>
        <taxon>Hexapoda</taxon>
        <taxon>Insecta</taxon>
        <taxon>Pterygota</taxon>
        <taxon>Neoptera</taxon>
        <taxon>Paraneoptera</taxon>
        <taxon>Thysanoptera</taxon>
        <taxon>Terebrantia</taxon>
        <taxon>Thripoidea</taxon>
        <taxon>Thripidae</taxon>
        <taxon>Frankliniella</taxon>
    </lineage>
</organism>
<dbReference type="SMART" id="SM00039">
    <property type="entry name" value="CRF"/>
    <property type="match status" value="1"/>
</dbReference>
<sequence>MVVRRVRGGGRPLTASWELAAALVAVLLCALCGGGGAAPWNQDEDLAALGSLDSLLAYEDLRQAVQQAEDAWGPQAAAAPGAQGAAPGGAKSAAAWQPAEPDPQLYLLTEYDRGGQGQTRVKRNREAVAAAAAAGRIAARNPSGLRRHARNPSSSSSQRLSIVNPLDVLRQRLLLEIARRRKASVPQSNREMLEGIGKRSSWSPKVPVEQQVERLERCLAELGELGGAGPAAGAGAAAAAAKAEDRLARLTLLYRAIEYGDKCDITSDLGDQDQRQPQQHQHLPSGAHPQEQGETNHIRDEQDDWSARHQANGWMVLVLIFLPQDPCPILYDRILRLAFVFPDGINPLALFLYFCGVACGNGDATL</sequence>
<keyword evidence="8" id="KW-1185">Reference proteome</keyword>
<evidence type="ECO:0000256" key="5">
    <source>
        <dbReference type="SAM" id="SignalP"/>
    </source>
</evidence>
<name>A0AAE1GRW5_9NEOP</name>
<reference evidence="7" key="2">
    <citation type="journal article" date="2023" name="BMC Genomics">
        <title>Pest status, molecular evolution, and epigenetic factors derived from the genome assembly of Frankliniella fusca, a thysanopteran phytovirus vector.</title>
        <authorList>
            <person name="Catto M.A."/>
            <person name="Labadie P.E."/>
            <person name="Jacobson A.L."/>
            <person name="Kennedy G.G."/>
            <person name="Srinivasan R."/>
            <person name="Hunt B.G."/>
        </authorList>
    </citation>
    <scope>NUCLEOTIDE SEQUENCE</scope>
    <source>
        <strain evidence="7">PL_HMW_Pooled</strain>
    </source>
</reference>
<evidence type="ECO:0000256" key="1">
    <source>
        <dbReference type="ARBA" id="ARBA00004613"/>
    </source>
</evidence>
<dbReference type="Pfam" id="PF00473">
    <property type="entry name" value="CRF"/>
    <property type="match status" value="1"/>
</dbReference>
<feature type="chain" id="PRO_5042068854" evidence="5">
    <location>
        <begin position="38"/>
        <end position="366"/>
    </location>
</feature>